<dbReference type="Pfam" id="PF13623">
    <property type="entry name" value="SurA_N_2"/>
    <property type="match status" value="1"/>
</dbReference>
<gene>
    <name evidence="9" type="ORF">CLOHIR_00184</name>
</gene>
<evidence type="ECO:0000313" key="10">
    <source>
        <dbReference type="Proteomes" id="UP000003178"/>
    </source>
</evidence>
<dbReference type="SUPFAM" id="SSF109998">
    <property type="entry name" value="Triger factor/SurA peptide-binding domain-like"/>
    <property type="match status" value="1"/>
</dbReference>
<accession>B6FWD5</accession>
<dbReference type="EMBL" id="ABWP01000008">
    <property type="protein sequence ID" value="EEA86174.1"/>
    <property type="molecule type" value="Genomic_DNA"/>
</dbReference>
<evidence type="ECO:0000256" key="4">
    <source>
        <dbReference type="ARBA" id="ARBA00023110"/>
    </source>
</evidence>
<sequence>MGNKNIFSKIKKYISKLLDSTLLIVIALLLIFLTMLYVYIRPIDSNIKNDSKEIVAYIDGEKLRFNEVEKRAEETFYIDKNNTIENLGSDTYKKELIKYVVYEDILYRKAKEENIHVTKQEIEDTYCSVEKFITSKFNLDDAEFKNKYADDKNKLVKSMRKSIKAYKYLDEKTRVSDSEARAYYDAHKDKFREGVYRDIFISTVDSSGKKLSKEEIDNAENRANEIYRKLEEGCKFEDLEDEYSEDIEGTIPGGLGDLEMSFTDQKLRNKISTLKVGECIEKPLRSAYGYHIIKRVGTEEEPFDKVKEEIKSMLSYKKQIKLIESLMKEYNVEIKDKYK</sequence>
<keyword evidence="7" id="KW-0812">Transmembrane</keyword>
<evidence type="ECO:0000256" key="6">
    <source>
        <dbReference type="PROSITE-ProRule" id="PRU00278"/>
    </source>
</evidence>
<evidence type="ECO:0000256" key="7">
    <source>
        <dbReference type="SAM" id="Phobius"/>
    </source>
</evidence>
<dbReference type="Gene3D" id="3.10.50.40">
    <property type="match status" value="1"/>
</dbReference>
<proteinExistence type="predicted"/>
<keyword evidence="7" id="KW-1133">Transmembrane helix</keyword>
<keyword evidence="5 6" id="KW-0413">Isomerase</keyword>
<dbReference type="PANTHER" id="PTHR47245:SF1">
    <property type="entry name" value="FOLDASE PROTEIN PRSA"/>
    <property type="match status" value="1"/>
</dbReference>
<dbReference type="GO" id="GO:0003755">
    <property type="term" value="F:peptidyl-prolyl cis-trans isomerase activity"/>
    <property type="evidence" value="ECO:0007669"/>
    <property type="project" value="UniProtKB-KW"/>
</dbReference>
<comment type="catalytic activity">
    <reaction evidence="1">
        <text>[protein]-peptidylproline (omega=180) = [protein]-peptidylproline (omega=0)</text>
        <dbReference type="Rhea" id="RHEA:16237"/>
        <dbReference type="Rhea" id="RHEA-COMP:10747"/>
        <dbReference type="Rhea" id="RHEA-COMP:10748"/>
        <dbReference type="ChEBI" id="CHEBI:83833"/>
        <dbReference type="ChEBI" id="CHEBI:83834"/>
        <dbReference type="EC" id="5.2.1.8"/>
    </reaction>
</comment>
<keyword evidence="4 6" id="KW-0697">Rotamase</keyword>
<dbReference type="AlphaFoldDB" id="B6FWD5"/>
<reference evidence="9 10" key="2">
    <citation type="submission" date="2008-10" db="EMBL/GenBank/DDBJ databases">
        <title>Draft genome sequence of Clostridium hiranonis (DSM 13275).</title>
        <authorList>
            <person name="Sudarsanam P."/>
            <person name="Ley R."/>
            <person name="Guruge J."/>
            <person name="Turnbaugh P.J."/>
            <person name="Mahowald M."/>
            <person name="Liep D."/>
            <person name="Gordon J."/>
        </authorList>
    </citation>
    <scope>NUCLEOTIDE SEQUENCE [LARGE SCALE GENOMIC DNA]</scope>
    <source>
        <strain evidence="9 10">DSM 13275</strain>
    </source>
</reference>
<dbReference type="InterPro" id="IPR046357">
    <property type="entry name" value="PPIase_dom_sf"/>
</dbReference>
<evidence type="ECO:0000259" key="8">
    <source>
        <dbReference type="PROSITE" id="PS50198"/>
    </source>
</evidence>
<comment type="caution">
    <text evidence="9">The sequence shown here is derived from an EMBL/GenBank/DDBJ whole genome shotgun (WGS) entry which is preliminary data.</text>
</comment>
<evidence type="ECO:0000313" key="9">
    <source>
        <dbReference type="EMBL" id="EEA86174.1"/>
    </source>
</evidence>
<dbReference type="STRING" id="500633.CLOHIR_00184"/>
<evidence type="ECO:0000256" key="2">
    <source>
        <dbReference type="ARBA" id="ARBA00013194"/>
    </source>
</evidence>
<keyword evidence="3" id="KW-0732">Signal</keyword>
<feature type="domain" description="PpiC" evidence="8">
    <location>
        <begin position="197"/>
        <end position="297"/>
    </location>
</feature>
<dbReference type="Pfam" id="PF00639">
    <property type="entry name" value="Rotamase"/>
    <property type="match status" value="1"/>
</dbReference>
<dbReference type="EC" id="5.2.1.8" evidence="2"/>
<feature type="transmembrane region" description="Helical" evidence="7">
    <location>
        <begin position="21"/>
        <end position="40"/>
    </location>
</feature>
<organism evidence="9 10">
    <name type="scientific">Peptacetobacter hiranonis (strain DSM 13275 / JCM 10541 / KCTC 15199 / TO-931)</name>
    <name type="common">Clostridium hiranonis</name>
    <dbReference type="NCBI Taxonomy" id="500633"/>
    <lineage>
        <taxon>Bacteria</taxon>
        <taxon>Bacillati</taxon>
        <taxon>Bacillota</taxon>
        <taxon>Clostridia</taxon>
        <taxon>Peptostreptococcales</taxon>
        <taxon>Peptostreptococcaceae</taxon>
        <taxon>Peptacetobacter</taxon>
    </lineage>
</organism>
<evidence type="ECO:0000256" key="1">
    <source>
        <dbReference type="ARBA" id="ARBA00000971"/>
    </source>
</evidence>
<keyword evidence="10" id="KW-1185">Reference proteome</keyword>
<dbReference type="RefSeq" id="WP_006439103.1">
    <property type="nucleotide sequence ID" value="NZ_DS995355.1"/>
</dbReference>
<evidence type="ECO:0000256" key="5">
    <source>
        <dbReference type="ARBA" id="ARBA00023235"/>
    </source>
</evidence>
<keyword evidence="7" id="KW-0472">Membrane</keyword>
<dbReference type="OrthoDB" id="14196at2"/>
<dbReference type="HOGENOM" id="CLU_034646_5_3_9"/>
<dbReference type="Proteomes" id="UP000003178">
    <property type="component" value="Unassembled WGS sequence"/>
</dbReference>
<dbReference type="Gene3D" id="1.10.4030.10">
    <property type="entry name" value="Porin chaperone SurA, peptide-binding domain"/>
    <property type="match status" value="1"/>
</dbReference>
<dbReference type="InterPro" id="IPR000297">
    <property type="entry name" value="PPIase_PpiC"/>
</dbReference>
<dbReference type="InterPro" id="IPR050245">
    <property type="entry name" value="PrsA_foldase"/>
</dbReference>
<name>B6FWD5_PEPHT</name>
<dbReference type="PROSITE" id="PS50198">
    <property type="entry name" value="PPIC_PPIASE_2"/>
    <property type="match status" value="1"/>
</dbReference>
<dbReference type="SUPFAM" id="SSF54534">
    <property type="entry name" value="FKBP-like"/>
    <property type="match status" value="1"/>
</dbReference>
<dbReference type="PANTHER" id="PTHR47245">
    <property type="entry name" value="PEPTIDYLPROLYL ISOMERASE"/>
    <property type="match status" value="1"/>
</dbReference>
<reference evidence="9 10" key="1">
    <citation type="submission" date="2008-09" db="EMBL/GenBank/DDBJ databases">
        <authorList>
            <person name="Fulton L."/>
            <person name="Clifton S."/>
            <person name="Fulton B."/>
            <person name="Xu J."/>
            <person name="Minx P."/>
            <person name="Pepin K.H."/>
            <person name="Johnson M."/>
            <person name="Thiruvilangam P."/>
            <person name="Bhonagiri V."/>
            <person name="Nash W.E."/>
            <person name="Mardis E.R."/>
            <person name="Wilson R.K."/>
        </authorList>
    </citation>
    <scope>NUCLEOTIDE SEQUENCE [LARGE SCALE GENOMIC DNA]</scope>
    <source>
        <strain evidence="9 10">DSM 13275</strain>
    </source>
</reference>
<evidence type="ECO:0000256" key="3">
    <source>
        <dbReference type="ARBA" id="ARBA00022729"/>
    </source>
</evidence>
<dbReference type="eggNOG" id="COG0760">
    <property type="taxonomic scope" value="Bacteria"/>
</dbReference>
<dbReference type="InterPro" id="IPR027304">
    <property type="entry name" value="Trigger_fact/SurA_dom_sf"/>
</dbReference>
<protein>
    <recommendedName>
        <fullName evidence="2">peptidylprolyl isomerase</fullName>
        <ecNumber evidence="2">5.2.1.8</ecNumber>
    </recommendedName>
</protein>